<dbReference type="KEGG" id="ztr:MYCGRDRAFT_106684"/>
<dbReference type="EMBL" id="CM001214">
    <property type="protein sequence ID" value="EGP81989.1"/>
    <property type="molecule type" value="Genomic_DNA"/>
</dbReference>
<protein>
    <submittedName>
        <fullName evidence="2">Uncharacterized protein</fullName>
    </submittedName>
</protein>
<dbReference type="RefSeq" id="XP_003847013.1">
    <property type="nucleotide sequence ID" value="XM_003846965.1"/>
</dbReference>
<name>F9XRW6_ZYMTI</name>
<proteinExistence type="predicted"/>
<evidence type="ECO:0000256" key="1">
    <source>
        <dbReference type="SAM" id="MobiDB-lite"/>
    </source>
</evidence>
<dbReference type="GeneID" id="13399258"/>
<gene>
    <name evidence="2" type="ORF">MYCGRDRAFT_106684</name>
</gene>
<feature type="compositionally biased region" description="Basic and acidic residues" evidence="1">
    <location>
        <begin position="1"/>
        <end position="14"/>
    </location>
</feature>
<accession>F9XRW6</accession>
<feature type="compositionally biased region" description="Basic residues" evidence="1">
    <location>
        <begin position="117"/>
        <end position="128"/>
    </location>
</feature>
<dbReference type="HOGENOM" id="CLU_1451037_0_0_1"/>
<evidence type="ECO:0000313" key="2">
    <source>
        <dbReference type="EMBL" id="EGP81989.1"/>
    </source>
</evidence>
<reference evidence="2 3" key="1">
    <citation type="journal article" date="2011" name="PLoS Genet.">
        <title>Finished genome of the fungal wheat pathogen Mycosphaerella graminicola reveals dispensome structure, chromosome plasticity, and stealth pathogenesis.</title>
        <authorList>
            <person name="Goodwin S.B."/>
            <person name="Ben M'barek S."/>
            <person name="Dhillon B."/>
            <person name="Wittenberg A.H.J."/>
            <person name="Crane C.F."/>
            <person name="Hane J.K."/>
            <person name="Foster A.J."/>
            <person name="Van der Lee T.A.J."/>
            <person name="Grimwood J."/>
            <person name="Aerts A."/>
            <person name="Antoniw J."/>
            <person name="Bailey A."/>
            <person name="Bluhm B."/>
            <person name="Bowler J."/>
            <person name="Bristow J."/>
            <person name="van der Burgt A."/>
            <person name="Canto-Canche B."/>
            <person name="Churchill A.C.L."/>
            <person name="Conde-Ferraez L."/>
            <person name="Cools H.J."/>
            <person name="Coutinho P.M."/>
            <person name="Csukai M."/>
            <person name="Dehal P."/>
            <person name="De Wit P."/>
            <person name="Donzelli B."/>
            <person name="van de Geest H.C."/>
            <person name="van Ham R.C.H.J."/>
            <person name="Hammond-Kosack K.E."/>
            <person name="Henrissat B."/>
            <person name="Kilian A."/>
            <person name="Kobayashi A.K."/>
            <person name="Koopmann E."/>
            <person name="Kourmpetis Y."/>
            <person name="Kuzniar A."/>
            <person name="Lindquist E."/>
            <person name="Lombard V."/>
            <person name="Maliepaard C."/>
            <person name="Martins N."/>
            <person name="Mehrabi R."/>
            <person name="Nap J.P.H."/>
            <person name="Ponomarenko A."/>
            <person name="Rudd J.J."/>
            <person name="Salamov A."/>
            <person name="Schmutz J."/>
            <person name="Schouten H.J."/>
            <person name="Shapiro H."/>
            <person name="Stergiopoulos I."/>
            <person name="Torriani S.F.F."/>
            <person name="Tu H."/>
            <person name="de Vries R.P."/>
            <person name="Waalwijk C."/>
            <person name="Ware S.B."/>
            <person name="Wiebenga A."/>
            <person name="Zwiers L.-H."/>
            <person name="Oliver R.P."/>
            <person name="Grigoriev I.V."/>
            <person name="Kema G.H.J."/>
        </authorList>
    </citation>
    <scope>NUCLEOTIDE SEQUENCE [LARGE SCALE GENOMIC DNA]</scope>
    <source>
        <strain evidence="3">CBS 115943 / IPO323</strain>
    </source>
</reference>
<dbReference type="InParanoid" id="F9XRW6"/>
<feature type="non-terminal residue" evidence="2">
    <location>
        <position position="187"/>
    </location>
</feature>
<organism evidence="2 3">
    <name type="scientific">Zymoseptoria tritici (strain CBS 115943 / IPO323)</name>
    <name type="common">Speckled leaf blotch fungus</name>
    <name type="synonym">Septoria tritici</name>
    <dbReference type="NCBI Taxonomy" id="336722"/>
    <lineage>
        <taxon>Eukaryota</taxon>
        <taxon>Fungi</taxon>
        <taxon>Dikarya</taxon>
        <taxon>Ascomycota</taxon>
        <taxon>Pezizomycotina</taxon>
        <taxon>Dothideomycetes</taxon>
        <taxon>Dothideomycetidae</taxon>
        <taxon>Mycosphaerellales</taxon>
        <taxon>Mycosphaerellaceae</taxon>
        <taxon>Zymoseptoria</taxon>
    </lineage>
</organism>
<evidence type="ECO:0000313" key="3">
    <source>
        <dbReference type="Proteomes" id="UP000008062"/>
    </source>
</evidence>
<sequence>TARIGKEHFADRDPITSLRHGGHITPSRSGPDNTAAHDAGCGCTASRRRLVDLRGNHQLDSEITGSAQVAVHRDGFRGSRSKVRAAPPLPPPSSSRKLCGASLSQPNPLNSSDRSSRARRGGSVRPTRRTTSSIGVQEGGGEFYSITVSGPWTVDVQNRRCQVAPKGRQKLWSIHPRIRPLCYAFLV</sequence>
<dbReference type="AlphaFoldDB" id="F9XRW6"/>
<feature type="non-terminal residue" evidence="2">
    <location>
        <position position="1"/>
    </location>
</feature>
<feature type="region of interest" description="Disordered" evidence="1">
    <location>
        <begin position="1"/>
        <end position="37"/>
    </location>
</feature>
<keyword evidence="3" id="KW-1185">Reference proteome</keyword>
<feature type="region of interest" description="Disordered" evidence="1">
    <location>
        <begin position="75"/>
        <end position="137"/>
    </location>
</feature>
<dbReference type="Proteomes" id="UP000008062">
    <property type="component" value="Chromosome 19"/>
</dbReference>